<keyword evidence="2" id="KW-1185">Reference proteome</keyword>
<name>A0A9N9CQT5_FUNMO</name>
<dbReference type="Proteomes" id="UP000789375">
    <property type="component" value="Unassembled WGS sequence"/>
</dbReference>
<protein>
    <submittedName>
        <fullName evidence="1">16010_t:CDS:1</fullName>
    </submittedName>
</protein>
<comment type="caution">
    <text evidence="1">The sequence shown here is derived from an EMBL/GenBank/DDBJ whole genome shotgun (WGS) entry which is preliminary data.</text>
</comment>
<reference evidence="1" key="1">
    <citation type="submission" date="2021-06" db="EMBL/GenBank/DDBJ databases">
        <authorList>
            <person name="Kallberg Y."/>
            <person name="Tangrot J."/>
            <person name="Rosling A."/>
        </authorList>
    </citation>
    <scope>NUCLEOTIDE SEQUENCE</scope>
    <source>
        <strain evidence="1">87-6 pot B 2015</strain>
    </source>
</reference>
<sequence length="64" mass="6702">MLISLSKLTCSSRNCLIITSPAFRRDEVRPAVVVLLLRRAAYGAGTASGSSPLSGSIIPIVSID</sequence>
<dbReference type="EMBL" id="CAJVPP010002753">
    <property type="protein sequence ID" value="CAG8610592.1"/>
    <property type="molecule type" value="Genomic_DNA"/>
</dbReference>
<organism evidence="1 2">
    <name type="scientific">Funneliformis mosseae</name>
    <name type="common">Endomycorrhizal fungus</name>
    <name type="synonym">Glomus mosseae</name>
    <dbReference type="NCBI Taxonomy" id="27381"/>
    <lineage>
        <taxon>Eukaryota</taxon>
        <taxon>Fungi</taxon>
        <taxon>Fungi incertae sedis</taxon>
        <taxon>Mucoromycota</taxon>
        <taxon>Glomeromycotina</taxon>
        <taxon>Glomeromycetes</taxon>
        <taxon>Glomerales</taxon>
        <taxon>Glomeraceae</taxon>
        <taxon>Funneliformis</taxon>
    </lineage>
</organism>
<proteinExistence type="predicted"/>
<evidence type="ECO:0000313" key="2">
    <source>
        <dbReference type="Proteomes" id="UP000789375"/>
    </source>
</evidence>
<accession>A0A9N9CQT5</accession>
<evidence type="ECO:0000313" key="1">
    <source>
        <dbReference type="EMBL" id="CAG8610592.1"/>
    </source>
</evidence>
<dbReference type="AlphaFoldDB" id="A0A9N9CQT5"/>
<gene>
    <name evidence="1" type="ORF">FMOSSE_LOCUS9437</name>
</gene>